<keyword evidence="1" id="KW-0805">Transcription regulation</keyword>
<dbReference type="PANTHER" id="PTHR46797:SF23">
    <property type="entry name" value="HTH-TYPE TRANSCRIPTIONAL REGULATOR SUTR"/>
    <property type="match status" value="1"/>
</dbReference>
<dbReference type="PROSITE" id="PS50943">
    <property type="entry name" value="HTH_CROC1"/>
    <property type="match status" value="1"/>
</dbReference>
<dbReference type="InterPro" id="IPR010982">
    <property type="entry name" value="Lambda_DNA-bd_dom_sf"/>
</dbReference>
<evidence type="ECO:0000313" key="6">
    <source>
        <dbReference type="Proteomes" id="UP000753724"/>
    </source>
</evidence>
<evidence type="ECO:0000256" key="2">
    <source>
        <dbReference type="ARBA" id="ARBA00023125"/>
    </source>
</evidence>
<dbReference type="Proteomes" id="UP000753724">
    <property type="component" value="Unassembled WGS sequence"/>
</dbReference>
<reference evidence="6" key="1">
    <citation type="submission" date="2020-01" db="EMBL/GenBank/DDBJ databases">
        <title>Sphingomonas sp. strain CSW-10.</title>
        <authorList>
            <person name="Chen W.-M."/>
        </authorList>
    </citation>
    <scope>NUCLEOTIDE SEQUENCE [LARGE SCALE GENOMIC DNA]</scope>
    <source>
        <strain evidence="6">FSY-8</strain>
    </source>
</reference>
<dbReference type="EMBL" id="JAAAPO010000006">
    <property type="protein sequence ID" value="NBC37757.1"/>
    <property type="molecule type" value="Genomic_DNA"/>
</dbReference>
<dbReference type="PANTHER" id="PTHR46797">
    <property type="entry name" value="HTH-TYPE TRANSCRIPTIONAL REGULATOR"/>
    <property type="match status" value="1"/>
</dbReference>
<sequence>MLNLMAMQDWRAIVGGNIRRRRQELGLTQEQVALDAEIDLTYMGGIERGKRNPSLLVLVRVATVLRLAPAEILKKPEAD</sequence>
<dbReference type="SUPFAM" id="SSF47413">
    <property type="entry name" value="lambda repressor-like DNA-binding domains"/>
    <property type="match status" value="1"/>
</dbReference>
<dbReference type="SMART" id="SM00530">
    <property type="entry name" value="HTH_XRE"/>
    <property type="match status" value="1"/>
</dbReference>
<keyword evidence="3" id="KW-0804">Transcription</keyword>
<dbReference type="InterPro" id="IPR050807">
    <property type="entry name" value="TransReg_Diox_bact_type"/>
</dbReference>
<protein>
    <submittedName>
        <fullName evidence="5">Helix-turn-helix domain-containing protein</fullName>
    </submittedName>
</protein>
<name>A0ABW9XH81_9SPHN</name>
<keyword evidence="6" id="KW-1185">Reference proteome</keyword>
<dbReference type="Pfam" id="PF01381">
    <property type="entry name" value="HTH_3"/>
    <property type="match status" value="1"/>
</dbReference>
<comment type="caution">
    <text evidence="5">The sequence shown here is derived from an EMBL/GenBank/DDBJ whole genome shotgun (WGS) entry which is preliminary data.</text>
</comment>
<organism evidence="5 6">
    <name type="scientific">Novosphingobium ovatum</name>
    <dbReference type="NCBI Taxonomy" id="1908523"/>
    <lineage>
        <taxon>Bacteria</taxon>
        <taxon>Pseudomonadati</taxon>
        <taxon>Pseudomonadota</taxon>
        <taxon>Alphaproteobacteria</taxon>
        <taxon>Sphingomonadales</taxon>
        <taxon>Sphingomonadaceae</taxon>
        <taxon>Novosphingobium</taxon>
    </lineage>
</organism>
<evidence type="ECO:0000256" key="1">
    <source>
        <dbReference type="ARBA" id="ARBA00023015"/>
    </source>
</evidence>
<gene>
    <name evidence="5" type="ORF">GTZ99_14470</name>
</gene>
<keyword evidence="2" id="KW-0238">DNA-binding</keyword>
<dbReference type="CDD" id="cd00093">
    <property type="entry name" value="HTH_XRE"/>
    <property type="match status" value="1"/>
</dbReference>
<evidence type="ECO:0000259" key="4">
    <source>
        <dbReference type="PROSITE" id="PS50943"/>
    </source>
</evidence>
<evidence type="ECO:0000256" key="3">
    <source>
        <dbReference type="ARBA" id="ARBA00023163"/>
    </source>
</evidence>
<feature type="domain" description="HTH cro/C1-type" evidence="4">
    <location>
        <begin position="18"/>
        <end position="72"/>
    </location>
</feature>
<evidence type="ECO:0000313" key="5">
    <source>
        <dbReference type="EMBL" id="NBC37757.1"/>
    </source>
</evidence>
<dbReference type="Gene3D" id="1.10.260.40">
    <property type="entry name" value="lambda repressor-like DNA-binding domains"/>
    <property type="match status" value="1"/>
</dbReference>
<proteinExistence type="predicted"/>
<accession>A0ABW9XH81</accession>
<dbReference type="InterPro" id="IPR001387">
    <property type="entry name" value="Cro/C1-type_HTH"/>
</dbReference>